<reference evidence="2" key="1">
    <citation type="submission" date="2016-10" db="EMBL/GenBank/DDBJ databases">
        <authorList>
            <person name="Varghese N."/>
            <person name="Submissions S."/>
        </authorList>
    </citation>
    <scope>NUCLEOTIDE SEQUENCE [LARGE SCALE GENOMIC DNA]</scope>
    <source>
        <strain evidence="2">DSM 1565</strain>
    </source>
</reference>
<dbReference type="OrthoDB" id="7908910at2"/>
<organism evidence="1 2">
    <name type="scientific">Hyphomicrobium facile</name>
    <dbReference type="NCBI Taxonomy" id="51670"/>
    <lineage>
        <taxon>Bacteria</taxon>
        <taxon>Pseudomonadati</taxon>
        <taxon>Pseudomonadota</taxon>
        <taxon>Alphaproteobacteria</taxon>
        <taxon>Hyphomicrobiales</taxon>
        <taxon>Hyphomicrobiaceae</taxon>
        <taxon>Hyphomicrobium</taxon>
    </lineage>
</organism>
<dbReference type="AlphaFoldDB" id="A0A1I7NRF3"/>
<sequence length="160" mass="16631">MAEEKGDPGGAADLVKSAIAAAIIGAVGGGAFGYFALPDAASALAPPPAETIEEKTPAAGRFPKDALAVEISSIIADLETAPKMRVRLDVSIIVAYGTPETTTLKNEVKEDVIAYLKGLTISDFQGVRGFQNLREQLDDRARVRGRGAILGLLIGGLVLE</sequence>
<evidence type="ECO:0000313" key="1">
    <source>
        <dbReference type="EMBL" id="SFV37239.1"/>
    </source>
</evidence>
<keyword evidence="1" id="KW-0966">Cell projection</keyword>
<keyword evidence="1" id="KW-0969">Cilium</keyword>
<gene>
    <name evidence="1" type="ORF">SAMN04488557_3061</name>
</gene>
<dbReference type="RefSeq" id="WP_092868587.1">
    <property type="nucleotide sequence ID" value="NZ_FPCH01000003.1"/>
</dbReference>
<dbReference type="EMBL" id="FPCH01000003">
    <property type="protein sequence ID" value="SFV37239.1"/>
    <property type="molecule type" value="Genomic_DNA"/>
</dbReference>
<accession>A0A1I7NRF3</accession>
<protein>
    <submittedName>
        <fullName evidence="1">Flagellar FliL protein</fullName>
    </submittedName>
</protein>
<dbReference type="STRING" id="51670.SAMN04488557_3061"/>
<proteinExistence type="predicted"/>
<evidence type="ECO:0000313" key="2">
    <source>
        <dbReference type="Proteomes" id="UP000199423"/>
    </source>
</evidence>
<keyword evidence="2" id="KW-1185">Reference proteome</keyword>
<name>A0A1I7NRF3_9HYPH</name>
<keyword evidence="1" id="KW-0282">Flagellum</keyword>
<dbReference type="Proteomes" id="UP000199423">
    <property type="component" value="Unassembled WGS sequence"/>
</dbReference>